<comment type="caution">
    <text evidence="1">The sequence shown here is derived from an EMBL/GenBank/DDBJ whole genome shotgun (WGS) entry which is preliminary data.</text>
</comment>
<evidence type="ECO:0000313" key="2">
    <source>
        <dbReference type="Proteomes" id="UP000323082"/>
    </source>
</evidence>
<name>A0A5B2U8Z4_9FLAO</name>
<sequence>MRYLKTHYDPFANPSDEESWSETGICGTYLNDGNSTNDKDLVSCKKCIKRFDKADAEVLTARLQELKDMQGFVDFMNETKNK</sequence>
<protein>
    <submittedName>
        <fullName evidence="1">Uncharacterized protein</fullName>
    </submittedName>
</protein>
<dbReference type="EMBL" id="VUNZ01000001">
    <property type="protein sequence ID" value="KAA2223012.1"/>
    <property type="molecule type" value="Genomic_DNA"/>
</dbReference>
<accession>A0A5B2U8Z4</accession>
<dbReference type="Proteomes" id="UP000323082">
    <property type="component" value="Unassembled WGS sequence"/>
</dbReference>
<evidence type="ECO:0000313" key="1">
    <source>
        <dbReference type="EMBL" id="KAA2223012.1"/>
    </source>
</evidence>
<dbReference type="AlphaFoldDB" id="A0A5B2U8Z4"/>
<dbReference type="RefSeq" id="WP_149831976.1">
    <property type="nucleotide sequence ID" value="NZ_VUNZ01000001.1"/>
</dbReference>
<gene>
    <name evidence="1" type="ORF">FW780_02070</name>
</gene>
<dbReference type="OrthoDB" id="9872194at2"/>
<proteinExistence type="predicted"/>
<reference evidence="1 2" key="1">
    <citation type="journal article" date="2015" name="Int. J. Syst. Evol. Microbiol.">
        <title>Chryseobacterium sediminis sp. nov., isolated from a river sediment.</title>
        <authorList>
            <person name="Kampfer P."/>
            <person name="Busse H.J."/>
            <person name="McInroy J.A."/>
            <person name="Glaeser S.P."/>
        </authorList>
    </citation>
    <scope>NUCLEOTIDE SEQUENCE [LARGE SCALE GENOMIC DNA]</scope>
    <source>
        <strain evidence="1 2">IMT-174</strain>
    </source>
</reference>
<organism evidence="1 2">
    <name type="scientific">Chryseobacterium sediminis</name>
    <dbReference type="NCBI Taxonomy" id="1679494"/>
    <lineage>
        <taxon>Bacteria</taxon>
        <taxon>Pseudomonadati</taxon>
        <taxon>Bacteroidota</taxon>
        <taxon>Flavobacteriia</taxon>
        <taxon>Flavobacteriales</taxon>
        <taxon>Weeksellaceae</taxon>
        <taxon>Chryseobacterium group</taxon>
        <taxon>Chryseobacterium</taxon>
    </lineage>
</organism>